<dbReference type="AlphaFoldDB" id="O45988"/>
<dbReference type="FunCoup" id="O45988">
    <property type="interactions" value="904"/>
</dbReference>
<dbReference type="Bgee" id="WBGene00014194">
    <property type="expression patterns" value="Expressed in adult organism and 1 other cell type or tissue"/>
</dbReference>
<evidence type="ECO:0000313" key="7">
    <source>
        <dbReference type="Proteomes" id="UP000001940"/>
    </source>
</evidence>
<organism evidence="6 7">
    <name type="scientific">Caenorhabditis elegans</name>
    <dbReference type="NCBI Taxonomy" id="6239"/>
    <lineage>
        <taxon>Eukaryota</taxon>
        <taxon>Metazoa</taxon>
        <taxon>Ecdysozoa</taxon>
        <taxon>Nematoda</taxon>
        <taxon>Chromadorea</taxon>
        <taxon>Rhabditida</taxon>
        <taxon>Rhabditina</taxon>
        <taxon>Rhabditomorpha</taxon>
        <taxon>Rhabditoidea</taxon>
        <taxon>Rhabditidae</taxon>
        <taxon>Peloderinae</taxon>
        <taxon>Caenorhabditis</taxon>
    </lineage>
</organism>
<protein>
    <submittedName>
        <fullName evidence="6">CUB-like domain-containing protein</fullName>
    </submittedName>
</protein>
<keyword evidence="7" id="KW-1185">Reference proteome</keyword>
<feature type="signal peptide" evidence="2">
    <location>
        <begin position="1"/>
        <end position="18"/>
    </location>
</feature>
<keyword evidence="1" id="KW-0472">Membrane</keyword>
<feature type="transmembrane region" description="Helical" evidence="1">
    <location>
        <begin position="471"/>
        <end position="490"/>
    </location>
</feature>
<dbReference type="Pfam" id="PF02408">
    <property type="entry name" value="CUB_2"/>
    <property type="match status" value="1"/>
</dbReference>
<dbReference type="PANTHER" id="PTHR47407">
    <property type="entry name" value="PROTEIN CBG15905-RELATED"/>
    <property type="match status" value="1"/>
</dbReference>
<evidence type="ECO:0000259" key="3">
    <source>
        <dbReference type="Pfam" id="PF02408"/>
    </source>
</evidence>
<dbReference type="Pfam" id="PF24512">
    <property type="entry name" value="DUF7592"/>
    <property type="match status" value="1"/>
</dbReference>
<dbReference type="SMR" id="O45988"/>
<dbReference type="RefSeq" id="NP_506799.1">
    <property type="nucleotide sequence ID" value="NM_074398.3"/>
</dbReference>
<name>O45988_CAEEL</name>
<evidence type="ECO:0000256" key="1">
    <source>
        <dbReference type="SAM" id="Phobius"/>
    </source>
</evidence>
<evidence type="ECO:0000313" key="6">
    <source>
        <dbReference type="EMBL" id="CAB03505.1"/>
    </source>
</evidence>
<dbReference type="AGR" id="WB:WBGene00014194"/>
<feature type="domain" description="DUF7592" evidence="5">
    <location>
        <begin position="145"/>
        <end position="227"/>
    </location>
</feature>
<dbReference type="PaxDb" id="6239-ZK1037.6"/>
<dbReference type="PANTHER" id="PTHR47407:SF2">
    <property type="entry name" value="CUB-LIKE DOMAIN-CONTAINING PROTEIN-RELATED"/>
    <property type="match status" value="1"/>
</dbReference>
<feature type="domain" description="CUB-like" evidence="3">
    <location>
        <begin position="19"/>
        <end position="136"/>
    </location>
</feature>
<keyword evidence="1" id="KW-1133">Transmembrane helix</keyword>
<feature type="domain" description="DUF7591" evidence="4">
    <location>
        <begin position="245"/>
        <end position="352"/>
    </location>
</feature>
<reference evidence="6 7" key="1">
    <citation type="journal article" date="1998" name="Science">
        <title>Genome sequence of the nematode C. elegans: a platform for investigating biology.</title>
        <authorList>
            <consortium name="The C. elegans sequencing consortium"/>
            <person name="Sulson J.E."/>
            <person name="Waterston R."/>
        </authorList>
    </citation>
    <scope>NUCLEOTIDE SEQUENCE [LARGE SCALE GENOMIC DNA]</scope>
    <source>
        <strain evidence="6 7">Bristol N2</strain>
    </source>
</reference>
<evidence type="ECO:0000259" key="5">
    <source>
        <dbReference type="Pfam" id="PF24512"/>
    </source>
</evidence>
<evidence type="ECO:0000313" key="8">
    <source>
        <dbReference type="WormBase" id="ZK1037.6"/>
    </source>
</evidence>
<dbReference type="EMBL" id="BX284605">
    <property type="protein sequence ID" value="CAB03505.1"/>
    <property type="molecule type" value="Genomic_DNA"/>
</dbReference>
<dbReference type="HOGENOM" id="CLU_025754_0_0_1"/>
<gene>
    <name evidence="6" type="ORF">CELE_ZK1037.6</name>
    <name evidence="6 8" type="ORF">ZK1037.6</name>
</gene>
<evidence type="ECO:0000259" key="4">
    <source>
        <dbReference type="Pfam" id="PF24511"/>
    </source>
</evidence>
<feature type="chain" id="PRO_5004158532" evidence="2">
    <location>
        <begin position="19"/>
        <end position="491"/>
    </location>
</feature>
<dbReference type="eggNOG" id="ENOG502TGQ0">
    <property type="taxonomic scope" value="Eukaryota"/>
</dbReference>
<dbReference type="WormBase" id="ZK1037.6">
    <property type="protein sequence ID" value="CE16758"/>
    <property type="gene ID" value="WBGene00014194"/>
</dbReference>
<dbReference type="OrthoDB" id="5874661at2759"/>
<accession>O45988</accession>
<dbReference type="PeptideAtlas" id="O45988"/>
<dbReference type="PhylomeDB" id="O45988"/>
<dbReference type="Proteomes" id="UP000001940">
    <property type="component" value="Chromosome V"/>
</dbReference>
<dbReference type="InterPro" id="IPR056013">
    <property type="entry name" value="DUF7591"/>
</dbReference>
<dbReference type="KEGG" id="cel:CELE_ZK1037.6"/>
<keyword evidence="2" id="KW-0732">Signal</keyword>
<keyword evidence="1" id="KW-0812">Transmembrane</keyword>
<dbReference type="CTD" id="180034"/>
<evidence type="ECO:0000256" key="2">
    <source>
        <dbReference type="SAM" id="SignalP"/>
    </source>
</evidence>
<dbReference type="PIR" id="T27661">
    <property type="entry name" value="T27661"/>
</dbReference>
<dbReference type="OMA" id="DNCACEY"/>
<dbReference type="UCSC" id="ZK1037.6">
    <property type="organism name" value="c. elegans"/>
</dbReference>
<dbReference type="InParanoid" id="O45988"/>
<proteinExistence type="predicted"/>
<dbReference type="GeneID" id="180034"/>
<dbReference type="InterPro" id="IPR056014">
    <property type="entry name" value="DUF7592"/>
</dbReference>
<dbReference type="Pfam" id="PF24511">
    <property type="entry name" value="DUF7591"/>
    <property type="match status" value="1"/>
</dbReference>
<sequence>MITRFLFIVLHVTISVQAEGPQCNGTLTFDKPQNGATIYPEDFSDSNPPLFPDNCACEYQVNVPENWYASVKLFVKPGVTEQIAPVEVWDQLQKREQVFSSYNELFYFISNGGHITLSTKTAKVHFGFVVNWYQYNFEPTKNVTVCQPDAHPQLLKNDKDVKYLVTAYTRASVTITPPSNTTGLQYLRGVFVFDGVDGNLTYLGTGRQLLDLNTQFVSSTKYLTVLCFGDTTFYPRGRIVVQDYENTKNIASFQSISCQIMEDCDKISLNGTNEVSALQIFSGYQKNPYILTGLNSSGRIDIYNGGFTKHKANVLGTYLAGIGASSFPQQLFGELTTFVMSTPGFAQFSFTRKNSTFQSSSFLGRRGFISANAYGVSTTQQSINTYINAPNNTQSANFKVTVVSADLVENSTLKMWGMKDGKSIYSLIFSSSNLPTLNLVSEIYGDAVHIEFSTHDSYSEGCLLNFAITKAATGSFTILIFTLITLSFLLK</sequence>
<dbReference type="InterPro" id="IPR003366">
    <property type="entry name" value="CUB-like_dom"/>
</dbReference>